<dbReference type="CDD" id="cd05269">
    <property type="entry name" value="TMR_SDR_a"/>
    <property type="match status" value="1"/>
</dbReference>
<dbReference type="OrthoDB" id="7771794at2"/>
<dbReference type="RefSeq" id="WP_073009708.1">
    <property type="nucleotide sequence ID" value="NZ_FRBW01000001.1"/>
</dbReference>
<proteinExistence type="predicted"/>
<dbReference type="InterPro" id="IPR008030">
    <property type="entry name" value="NmrA-like"/>
</dbReference>
<dbReference type="Proteomes" id="UP000186002">
    <property type="component" value="Unassembled WGS sequence"/>
</dbReference>
<gene>
    <name evidence="2" type="ORF">SAMN05444272_1065</name>
</gene>
<dbReference type="EMBL" id="FRBW01000001">
    <property type="protein sequence ID" value="SHL62159.1"/>
    <property type="molecule type" value="Genomic_DNA"/>
</dbReference>
<organism evidence="2 3">
    <name type="scientific">Roseibium suaedae</name>
    <dbReference type="NCBI Taxonomy" id="735517"/>
    <lineage>
        <taxon>Bacteria</taxon>
        <taxon>Pseudomonadati</taxon>
        <taxon>Pseudomonadota</taxon>
        <taxon>Alphaproteobacteria</taxon>
        <taxon>Hyphomicrobiales</taxon>
        <taxon>Stappiaceae</taxon>
        <taxon>Roseibium</taxon>
    </lineage>
</organism>
<keyword evidence="3" id="KW-1185">Reference proteome</keyword>
<reference evidence="2 3" key="1">
    <citation type="submission" date="2016-11" db="EMBL/GenBank/DDBJ databases">
        <authorList>
            <person name="Jaros S."/>
            <person name="Januszkiewicz K."/>
            <person name="Wedrychowicz H."/>
        </authorList>
    </citation>
    <scope>NUCLEOTIDE SEQUENCE [LARGE SCALE GENOMIC DNA]</scope>
    <source>
        <strain evidence="2 3">DSM 22153</strain>
    </source>
</reference>
<dbReference type="InterPro" id="IPR036291">
    <property type="entry name" value="NAD(P)-bd_dom_sf"/>
</dbReference>
<protein>
    <submittedName>
        <fullName evidence="2">NAD(P)H dehydrogenase (Quinone)</fullName>
    </submittedName>
</protein>
<feature type="domain" description="NmrA-like" evidence="1">
    <location>
        <begin position="2"/>
        <end position="249"/>
    </location>
</feature>
<evidence type="ECO:0000313" key="2">
    <source>
        <dbReference type="EMBL" id="SHL62159.1"/>
    </source>
</evidence>
<evidence type="ECO:0000259" key="1">
    <source>
        <dbReference type="Pfam" id="PF05368"/>
    </source>
</evidence>
<dbReference type="AlphaFoldDB" id="A0A1M7C5M3"/>
<accession>A0A1M7C5M3</accession>
<dbReference type="SUPFAM" id="SSF51735">
    <property type="entry name" value="NAD(P)-binding Rossmann-fold domains"/>
    <property type="match status" value="1"/>
</dbReference>
<dbReference type="Gene3D" id="3.90.25.10">
    <property type="entry name" value="UDP-galactose 4-epimerase, domain 1"/>
    <property type="match status" value="1"/>
</dbReference>
<dbReference type="InterPro" id="IPR052718">
    <property type="entry name" value="NmrA-type_oxidoreductase"/>
</dbReference>
<name>A0A1M7C5M3_9HYPH</name>
<dbReference type="STRING" id="735517.SAMN05444272_1065"/>
<dbReference type="Pfam" id="PF05368">
    <property type="entry name" value="NmrA"/>
    <property type="match status" value="1"/>
</dbReference>
<evidence type="ECO:0000313" key="3">
    <source>
        <dbReference type="Proteomes" id="UP000186002"/>
    </source>
</evidence>
<dbReference type="PANTHER" id="PTHR47129:SF1">
    <property type="entry name" value="NMRA-LIKE DOMAIN-CONTAINING PROTEIN"/>
    <property type="match status" value="1"/>
</dbReference>
<dbReference type="Gene3D" id="3.40.50.720">
    <property type="entry name" value="NAD(P)-binding Rossmann-like Domain"/>
    <property type="match status" value="1"/>
</dbReference>
<dbReference type="PANTHER" id="PTHR47129">
    <property type="entry name" value="QUINONE OXIDOREDUCTASE 2"/>
    <property type="match status" value="1"/>
</dbReference>
<sequence>MIAVTGANGQLGRLVLEALTAKGATSVRALVRSPEKAQDLASSTVSLAEADYTKPDTLAKALAGVERLLLISSNEIGQRTTQHLAVIDAAKAAGVKLIAYTSLLHADTSKMALAPEHKATEEALAASGISYVLLRNGWYLENFDAALASGLEHGAIAGAAGEGKIAAASRKDYAEAAAAVLLGADTSSRTYELAGSPAFTLSELAASLSEASGKEIPYHDMPEADYAKLLTQVGLPEAFAGVLADSDANAAKGSLYETSDDLEQLTGRKSLSYKEYVRSFLAR</sequence>